<protein>
    <submittedName>
        <fullName evidence="5">ABC transporter ATP-binding protein</fullName>
    </submittedName>
</protein>
<evidence type="ECO:0000313" key="6">
    <source>
        <dbReference type="Proteomes" id="UP000287969"/>
    </source>
</evidence>
<dbReference type="InterPro" id="IPR003439">
    <property type="entry name" value="ABC_transporter-like_ATP-bd"/>
</dbReference>
<dbReference type="PROSITE" id="PS00211">
    <property type="entry name" value="ABC_TRANSPORTER_1"/>
    <property type="match status" value="1"/>
</dbReference>
<keyword evidence="2" id="KW-0547">Nucleotide-binding</keyword>
<dbReference type="GO" id="GO:0005886">
    <property type="term" value="C:plasma membrane"/>
    <property type="evidence" value="ECO:0007669"/>
    <property type="project" value="TreeGrafter"/>
</dbReference>
<dbReference type="SMART" id="SM00382">
    <property type="entry name" value="AAA"/>
    <property type="match status" value="1"/>
</dbReference>
<dbReference type="GO" id="GO:0005524">
    <property type="term" value="F:ATP binding"/>
    <property type="evidence" value="ECO:0007669"/>
    <property type="project" value="UniProtKB-KW"/>
</dbReference>
<dbReference type="KEGG" id="spoa:EQM13_07145"/>
<evidence type="ECO:0000256" key="3">
    <source>
        <dbReference type="ARBA" id="ARBA00022840"/>
    </source>
</evidence>
<evidence type="ECO:0000256" key="2">
    <source>
        <dbReference type="ARBA" id="ARBA00022741"/>
    </source>
</evidence>
<keyword evidence="6" id="KW-1185">Reference proteome</keyword>
<evidence type="ECO:0000259" key="4">
    <source>
        <dbReference type="PROSITE" id="PS50893"/>
    </source>
</evidence>
<sequence>MDILKTDKLTKIYGREENKVEALKDVSISVEKGKFISVIGPSGSGKSTLLHCMAGLDTPTSGKVLLNGENIFDLSDNRLSVLRRRNFGFVFQSFNLIPVIDIYDNITLPVSLDNKSIDKDYISEIIDILGLKDKIKRFPNELSGGQQQRVAIARALSNKPDVIFADEPTGNLDSKTAEEVIKFFRICVEKLGETIVMVTHNEEVAFTTDICITMRDGEILSKRDNGERKK</sequence>
<dbReference type="InterPro" id="IPR015854">
    <property type="entry name" value="ABC_transpr_LolD-like"/>
</dbReference>
<dbReference type="InterPro" id="IPR003593">
    <property type="entry name" value="AAA+_ATPase"/>
</dbReference>
<proteinExistence type="predicted"/>
<dbReference type="InterPro" id="IPR017911">
    <property type="entry name" value="MacB-like_ATP-bd"/>
</dbReference>
<keyword evidence="3 5" id="KW-0067">ATP-binding</keyword>
<dbReference type="OrthoDB" id="9802264at2"/>
<reference evidence="6" key="1">
    <citation type="submission" date="2019-01" db="EMBL/GenBank/DDBJ databases">
        <title>Draft genomes of a novel of Sporanaerobacter strains.</title>
        <authorList>
            <person name="Ma S."/>
        </authorList>
    </citation>
    <scope>NUCLEOTIDE SEQUENCE [LARGE SCALE GENOMIC DNA]</scope>
    <source>
        <strain evidence="6">NJN-17</strain>
    </source>
</reference>
<organism evidence="5 6">
    <name type="scientific">Acidilutibacter cellobiosedens</name>
    <dbReference type="NCBI Taxonomy" id="2507161"/>
    <lineage>
        <taxon>Bacteria</taxon>
        <taxon>Bacillati</taxon>
        <taxon>Bacillota</taxon>
        <taxon>Tissierellia</taxon>
        <taxon>Tissierellales</taxon>
        <taxon>Acidilutibacteraceae</taxon>
        <taxon>Acidilutibacter</taxon>
    </lineage>
</organism>
<dbReference type="Proteomes" id="UP000287969">
    <property type="component" value="Chromosome"/>
</dbReference>
<evidence type="ECO:0000313" key="5">
    <source>
        <dbReference type="EMBL" id="QAT61367.1"/>
    </source>
</evidence>
<name>A0A410QBM3_9FIRM</name>
<dbReference type="FunFam" id="3.40.50.300:FF:000032">
    <property type="entry name" value="Export ABC transporter ATP-binding protein"/>
    <property type="match status" value="1"/>
</dbReference>
<keyword evidence="1" id="KW-0813">Transport</keyword>
<gene>
    <name evidence="5" type="ORF">EQM13_07145</name>
</gene>
<dbReference type="SUPFAM" id="SSF52540">
    <property type="entry name" value="P-loop containing nucleoside triphosphate hydrolases"/>
    <property type="match status" value="1"/>
</dbReference>
<dbReference type="GO" id="GO:0016887">
    <property type="term" value="F:ATP hydrolysis activity"/>
    <property type="evidence" value="ECO:0007669"/>
    <property type="project" value="InterPro"/>
</dbReference>
<accession>A0A410QBM3</accession>
<dbReference type="AlphaFoldDB" id="A0A410QBM3"/>
<dbReference type="PANTHER" id="PTHR24220:SF692">
    <property type="entry name" value="ABC TRANSPORTER DOMAIN-CONTAINING PROTEIN"/>
    <property type="match status" value="1"/>
</dbReference>
<dbReference type="InterPro" id="IPR027417">
    <property type="entry name" value="P-loop_NTPase"/>
</dbReference>
<dbReference type="EMBL" id="CP035282">
    <property type="protein sequence ID" value="QAT61367.1"/>
    <property type="molecule type" value="Genomic_DNA"/>
</dbReference>
<dbReference type="Pfam" id="PF00005">
    <property type="entry name" value="ABC_tran"/>
    <property type="match status" value="1"/>
</dbReference>
<dbReference type="InterPro" id="IPR017871">
    <property type="entry name" value="ABC_transporter-like_CS"/>
</dbReference>
<feature type="domain" description="ABC transporter" evidence="4">
    <location>
        <begin position="4"/>
        <end position="230"/>
    </location>
</feature>
<dbReference type="Gene3D" id="3.40.50.300">
    <property type="entry name" value="P-loop containing nucleotide triphosphate hydrolases"/>
    <property type="match status" value="1"/>
</dbReference>
<dbReference type="GO" id="GO:0098796">
    <property type="term" value="C:membrane protein complex"/>
    <property type="evidence" value="ECO:0007669"/>
    <property type="project" value="UniProtKB-ARBA"/>
</dbReference>
<dbReference type="CDD" id="cd03255">
    <property type="entry name" value="ABC_MJ0796_LolCDE_FtsE"/>
    <property type="match status" value="1"/>
</dbReference>
<dbReference type="PANTHER" id="PTHR24220">
    <property type="entry name" value="IMPORT ATP-BINDING PROTEIN"/>
    <property type="match status" value="1"/>
</dbReference>
<dbReference type="GO" id="GO:0022857">
    <property type="term" value="F:transmembrane transporter activity"/>
    <property type="evidence" value="ECO:0007669"/>
    <property type="project" value="UniProtKB-ARBA"/>
</dbReference>
<evidence type="ECO:0000256" key="1">
    <source>
        <dbReference type="ARBA" id="ARBA00022448"/>
    </source>
</evidence>
<dbReference type="PROSITE" id="PS50893">
    <property type="entry name" value="ABC_TRANSPORTER_2"/>
    <property type="match status" value="1"/>
</dbReference>